<name>A0A2U2J7C7_9FLAO</name>
<dbReference type="GO" id="GO:0003677">
    <property type="term" value="F:DNA binding"/>
    <property type="evidence" value="ECO:0007669"/>
    <property type="project" value="InterPro"/>
</dbReference>
<dbReference type="InterPro" id="IPR010982">
    <property type="entry name" value="Lambda_DNA-bd_dom_sf"/>
</dbReference>
<gene>
    <name evidence="2" type="ORF">DIS07_12570</name>
</gene>
<evidence type="ECO:0000259" key="1">
    <source>
        <dbReference type="PROSITE" id="PS50943"/>
    </source>
</evidence>
<evidence type="ECO:0000313" key="2">
    <source>
        <dbReference type="EMBL" id="PWG04243.1"/>
    </source>
</evidence>
<dbReference type="InterPro" id="IPR001387">
    <property type="entry name" value="Cro/C1-type_HTH"/>
</dbReference>
<evidence type="ECO:0000313" key="3">
    <source>
        <dbReference type="Proteomes" id="UP000245670"/>
    </source>
</evidence>
<comment type="caution">
    <text evidence="2">The sequence shown here is derived from an EMBL/GenBank/DDBJ whole genome shotgun (WGS) entry which is preliminary data.</text>
</comment>
<dbReference type="EMBL" id="QFFG01000006">
    <property type="protein sequence ID" value="PWG04243.1"/>
    <property type="molecule type" value="Genomic_DNA"/>
</dbReference>
<proteinExistence type="predicted"/>
<dbReference type="AlphaFoldDB" id="A0A2U2J7C7"/>
<protein>
    <recommendedName>
        <fullName evidence="1">HTH cro/C1-type domain-containing protein</fullName>
    </recommendedName>
</protein>
<feature type="domain" description="HTH cro/C1-type" evidence="1">
    <location>
        <begin position="12"/>
        <end position="67"/>
    </location>
</feature>
<dbReference type="CDD" id="cd00093">
    <property type="entry name" value="HTH_XRE"/>
    <property type="match status" value="1"/>
</dbReference>
<dbReference type="PROSITE" id="PS50943">
    <property type="entry name" value="HTH_CROC1"/>
    <property type="match status" value="1"/>
</dbReference>
<keyword evidence="3" id="KW-1185">Reference proteome</keyword>
<dbReference type="OrthoDB" id="796548at2"/>
<accession>A0A2U2J7C7</accession>
<dbReference type="Gene3D" id="1.10.260.40">
    <property type="entry name" value="lambda repressor-like DNA-binding domains"/>
    <property type="match status" value="1"/>
</dbReference>
<dbReference type="Pfam" id="PF01381">
    <property type="entry name" value="HTH_3"/>
    <property type="match status" value="1"/>
</dbReference>
<reference evidence="2 3" key="1">
    <citation type="submission" date="2018-05" db="EMBL/GenBank/DDBJ databases">
        <title>Polaribacter aquimarinus sp. nov., isolated from sediment in a sediment of sea.</title>
        <authorList>
            <person name="Lu D."/>
        </authorList>
    </citation>
    <scope>NUCLEOTIDE SEQUENCE [LARGE SCALE GENOMIC DNA]</scope>
    <source>
        <strain evidence="2 3">ZY113</strain>
    </source>
</reference>
<dbReference type="RefSeq" id="WP_109405613.1">
    <property type="nucleotide sequence ID" value="NZ_QFFG01000006.1"/>
</dbReference>
<dbReference type="Proteomes" id="UP000245670">
    <property type="component" value="Unassembled WGS sequence"/>
</dbReference>
<sequence>MKSEDRQRSDRIIKVFKDSRLNQRQFSELIGVSQQLISAVVNYTKKPNETILFAIIDNIPAIDPMWLLTGRGKYNNNYVPLSEVRSPIEFQIKSIVRKQFEELSDDILQRISNIEESVK</sequence>
<dbReference type="SUPFAM" id="SSF47413">
    <property type="entry name" value="lambda repressor-like DNA-binding domains"/>
    <property type="match status" value="1"/>
</dbReference>
<organism evidence="2 3">
    <name type="scientific">Polaribacter aquimarinus</name>
    <dbReference type="NCBI Taxonomy" id="2100726"/>
    <lineage>
        <taxon>Bacteria</taxon>
        <taxon>Pseudomonadati</taxon>
        <taxon>Bacteroidota</taxon>
        <taxon>Flavobacteriia</taxon>
        <taxon>Flavobacteriales</taxon>
        <taxon>Flavobacteriaceae</taxon>
    </lineage>
</organism>